<evidence type="ECO:0000313" key="6">
    <source>
        <dbReference type="Proteomes" id="UP001168363"/>
    </source>
</evidence>
<accession>A0ABT8TMK0</accession>
<comment type="similarity">
    <text evidence="1">Belongs to the enoyl-CoA hydratase/isomerase family.</text>
</comment>
<evidence type="ECO:0000256" key="3">
    <source>
        <dbReference type="ARBA" id="ARBA00023239"/>
    </source>
</evidence>
<dbReference type="RefSeq" id="WP_302706337.1">
    <property type="nucleotide sequence ID" value="NZ_JAULSC010000003.1"/>
</dbReference>
<dbReference type="PANTHER" id="PTHR11941:SF169">
    <property type="entry name" value="(7AS)-7A-METHYL-1,5-DIOXO-2,3,5,6,7,7A-HEXAHYDRO-1H-INDENE-CARBOXYL-COA HYDROLASE"/>
    <property type="match status" value="1"/>
</dbReference>
<dbReference type="Proteomes" id="UP001168363">
    <property type="component" value="Unassembled WGS sequence"/>
</dbReference>
<organism evidence="5 6">
    <name type="scientific">Nocardioides cremeus</name>
    <dbReference type="NCBI Taxonomy" id="3058044"/>
    <lineage>
        <taxon>Bacteria</taxon>
        <taxon>Bacillati</taxon>
        <taxon>Actinomycetota</taxon>
        <taxon>Actinomycetes</taxon>
        <taxon>Propionibacteriales</taxon>
        <taxon>Nocardioidaceae</taxon>
        <taxon>Nocardioides</taxon>
    </lineage>
</organism>
<evidence type="ECO:0000256" key="4">
    <source>
        <dbReference type="SAM" id="MobiDB-lite"/>
    </source>
</evidence>
<dbReference type="EMBL" id="JAULSC010000003">
    <property type="protein sequence ID" value="MDO3395199.1"/>
    <property type="molecule type" value="Genomic_DNA"/>
</dbReference>
<gene>
    <name evidence="5" type="ORF">QWJ41_05680</name>
</gene>
<dbReference type="SUPFAM" id="SSF52096">
    <property type="entry name" value="ClpP/crotonase"/>
    <property type="match status" value="1"/>
</dbReference>
<keyword evidence="3" id="KW-0456">Lyase</keyword>
<feature type="region of interest" description="Disordered" evidence="4">
    <location>
        <begin position="1"/>
        <end position="27"/>
    </location>
</feature>
<dbReference type="Gene3D" id="3.90.226.10">
    <property type="entry name" value="2-enoyl-CoA Hydratase, Chain A, domain 1"/>
    <property type="match status" value="1"/>
</dbReference>
<dbReference type="InterPro" id="IPR029045">
    <property type="entry name" value="ClpP/crotonase-like_dom_sf"/>
</dbReference>
<dbReference type="InterPro" id="IPR001753">
    <property type="entry name" value="Enoyl-CoA_hydra/iso"/>
</dbReference>
<keyword evidence="6" id="KW-1185">Reference proteome</keyword>
<dbReference type="PANTHER" id="PTHR11941">
    <property type="entry name" value="ENOYL-COA HYDRATASE-RELATED"/>
    <property type="match status" value="1"/>
</dbReference>
<reference evidence="5" key="1">
    <citation type="submission" date="2023-06" db="EMBL/GenBank/DDBJ databases">
        <title>Genome sequence of Nocardioides sp. SOB44.</title>
        <authorList>
            <person name="Zhang G."/>
        </authorList>
    </citation>
    <scope>NUCLEOTIDE SEQUENCE</scope>
    <source>
        <strain evidence="5">SOB44</strain>
    </source>
</reference>
<feature type="compositionally biased region" description="Low complexity" evidence="4">
    <location>
        <begin position="1"/>
        <end position="15"/>
    </location>
</feature>
<dbReference type="Gene3D" id="1.10.12.10">
    <property type="entry name" value="Lyase 2-enoyl-coa Hydratase, Chain A, domain 2"/>
    <property type="match status" value="1"/>
</dbReference>
<name>A0ABT8TMK0_9ACTN</name>
<sequence>MTAQSDSPPTSPDGSDGTDGSGSSTEQPHCLVEQEGHVLVVTMNRPERRNALSGQMLRIMEEAWDRVNSDDEIRVCILTGAGGYFCAGMDLQAADEKPPSESFESGEYDPTVIKGLLKGFRLTKPLIAAVEGPAIAGGTEILQGTDIRVAGESAKFGVAEARWSLYPMGGSAVRLPRQIPYTVAAELLLTGRTLRAAEAKELGLVGHVVPDGEALAKARELAGLVAANGPLAVQAILRTMRDSEGRHEDECWADDARVGAAVFSSDDAKEGPRAFLEKRAPRFTGR</sequence>
<protein>
    <submittedName>
        <fullName evidence="5">Crotonase/enoyl-CoA hydratase family protein</fullName>
    </submittedName>
</protein>
<evidence type="ECO:0000256" key="1">
    <source>
        <dbReference type="ARBA" id="ARBA00005254"/>
    </source>
</evidence>
<dbReference type="InterPro" id="IPR014748">
    <property type="entry name" value="Enoyl-CoA_hydra_C"/>
</dbReference>
<comment type="caution">
    <text evidence="5">The sequence shown here is derived from an EMBL/GenBank/DDBJ whole genome shotgun (WGS) entry which is preliminary data.</text>
</comment>
<dbReference type="Pfam" id="PF00378">
    <property type="entry name" value="ECH_1"/>
    <property type="match status" value="1"/>
</dbReference>
<evidence type="ECO:0000256" key="2">
    <source>
        <dbReference type="ARBA" id="ARBA00023098"/>
    </source>
</evidence>
<proteinExistence type="inferred from homology"/>
<evidence type="ECO:0000313" key="5">
    <source>
        <dbReference type="EMBL" id="MDO3395199.1"/>
    </source>
</evidence>
<dbReference type="CDD" id="cd06558">
    <property type="entry name" value="crotonase-like"/>
    <property type="match status" value="1"/>
</dbReference>
<dbReference type="NCBIfam" id="NF005864">
    <property type="entry name" value="PRK07799.1"/>
    <property type="match status" value="1"/>
</dbReference>
<keyword evidence="2" id="KW-0443">Lipid metabolism</keyword>